<proteinExistence type="predicted"/>
<name>A0ABT0U354_9BACT</name>
<gene>
    <name evidence="1" type="ORF">NB063_11910</name>
</gene>
<evidence type="ECO:0008006" key="3">
    <source>
        <dbReference type="Google" id="ProtNLM"/>
    </source>
</evidence>
<organism evidence="1 2">
    <name type="scientific">Aporhodopirellula aestuarii</name>
    <dbReference type="NCBI Taxonomy" id="2950107"/>
    <lineage>
        <taxon>Bacteria</taxon>
        <taxon>Pseudomonadati</taxon>
        <taxon>Planctomycetota</taxon>
        <taxon>Planctomycetia</taxon>
        <taxon>Pirellulales</taxon>
        <taxon>Pirellulaceae</taxon>
        <taxon>Aporhodopirellula</taxon>
    </lineage>
</organism>
<dbReference type="RefSeq" id="WP_250928950.1">
    <property type="nucleotide sequence ID" value="NZ_JAMQBK010000031.1"/>
</dbReference>
<accession>A0ABT0U354</accession>
<sequence>MKMEKLQHLLGLYLDGGLTQESKESLEQLLLSSPVARKEFWQQTNLHAMLLQISRPMHSVNNKRFTA</sequence>
<dbReference type="EMBL" id="JAMQBK010000031">
    <property type="protein sequence ID" value="MCM2371312.1"/>
    <property type="molecule type" value="Genomic_DNA"/>
</dbReference>
<reference evidence="1 2" key="1">
    <citation type="journal article" date="2022" name="Syst. Appl. Microbiol.">
        <title>Rhodopirellula aestuarii sp. nov., a novel member of the genus Rhodopirellula isolated from brackish sediments collected in the Tagus River estuary, Portugal.</title>
        <authorList>
            <person name="Vitorino I.R."/>
            <person name="Klimek D."/>
            <person name="Calusinska M."/>
            <person name="Lobo-da-Cunha A."/>
            <person name="Vasconcelos V."/>
            <person name="Lage O.M."/>
        </authorList>
    </citation>
    <scope>NUCLEOTIDE SEQUENCE [LARGE SCALE GENOMIC DNA]</scope>
    <source>
        <strain evidence="1 2">ICT_H3.1</strain>
    </source>
</reference>
<protein>
    <recommendedName>
        <fullName evidence="3">Zinc-finger domain-containing protein</fullName>
    </recommendedName>
</protein>
<keyword evidence="2" id="KW-1185">Reference proteome</keyword>
<dbReference type="Proteomes" id="UP001202961">
    <property type="component" value="Unassembled WGS sequence"/>
</dbReference>
<comment type="caution">
    <text evidence="1">The sequence shown here is derived from an EMBL/GenBank/DDBJ whole genome shotgun (WGS) entry which is preliminary data.</text>
</comment>
<evidence type="ECO:0000313" key="2">
    <source>
        <dbReference type="Proteomes" id="UP001202961"/>
    </source>
</evidence>
<evidence type="ECO:0000313" key="1">
    <source>
        <dbReference type="EMBL" id="MCM2371312.1"/>
    </source>
</evidence>